<dbReference type="AlphaFoldDB" id="A0A6G3WTQ7"/>
<dbReference type="EMBL" id="JAAGMN010002065">
    <property type="protein sequence ID" value="NEE08895.1"/>
    <property type="molecule type" value="Genomic_DNA"/>
</dbReference>
<comment type="caution">
    <text evidence="2">The sequence shown here is derived from an EMBL/GenBank/DDBJ whole genome shotgun (WGS) entry which is preliminary data.</text>
</comment>
<feature type="signal peptide" evidence="1">
    <location>
        <begin position="1"/>
        <end position="20"/>
    </location>
</feature>
<dbReference type="GO" id="GO:0016787">
    <property type="term" value="F:hydrolase activity"/>
    <property type="evidence" value="ECO:0007669"/>
    <property type="project" value="UniProtKB-KW"/>
</dbReference>
<accession>A0A6G3WTQ7</accession>
<keyword evidence="2" id="KW-0378">Hydrolase</keyword>
<keyword evidence="1" id="KW-0732">Signal</keyword>
<evidence type="ECO:0000256" key="1">
    <source>
        <dbReference type="SAM" id="SignalP"/>
    </source>
</evidence>
<proteinExistence type="predicted"/>
<evidence type="ECO:0000313" key="2">
    <source>
        <dbReference type="EMBL" id="NEE08895.1"/>
    </source>
</evidence>
<name>A0A6G3WTQ7_9ACTN</name>
<dbReference type="InterPro" id="IPR008972">
    <property type="entry name" value="Cupredoxin"/>
</dbReference>
<sequence>MALLASLLMVLGLTSTAAYGKGGDAPPAAAADQVLTWTAGDPIDRYLSAPKTAVAGRATIVFENSTATGNTTSMPHTLTFSVSDPEFNNDVQLNILANPGDAEGGKHSVEVTLSPGRYFYHCT</sequence>
<reference evidence="2" key="1">
    <citation type="submission" date="2020-01" db="EMBL/GenBank/DDBJ databases">
        <title>Insect and environment-associated Actinomycetes.</title>
        <authorList>
            <person name="Currrie C."/>
            <person name="Chevrette M."/>
            <person name="Carlson C."/>
            <person name="Stubbendieck R."/>
            <person name="Wendt-Pienkowski E."/>
        </authorList>
    </citation>
    <scope>NUCLEOTIDE SEQUENCE</scope>
    <source>
        <strain evidence="2">SID7499</strain>
    </source>
</reference>
<organism evidence="2">
    <name type="scientific">Streptomyces sp. SID7499</name>
    <dbReference type="NCBI Taxonomy" id="2706086"/>
    <lineage>
        <taxon>Bacteria</taxon>
        <taxon>Bacillati</taxon>
        <taxon>Actinomycetota</taxon>
        <taxon>Actinomycetes</taxon>
        <taxon>Kitasatosporales</taxon>
        <taxon>Streptomycetaceae</taxon>
        <taxon>Streptomyces</taxon>
    </lineage>
</organism>
<dbReference type="SUPFAM" id="SSF49503">
    <property type="entry name" value="Cupredoxins"/>
    <property type="match status" value="1"/>
</dbReference>
<gene>
    <name evidence="2" type="ORF">G3M58_20880</name>
</gene>
<feature type="chain" id="PRO_5039488762" evidence="1">
    <location>
        <begin position="21"/>
        <end position="123"/>
    </location>
</feature>
<protein>
    <submittedName>
        <fullName evidence="2">Glycosyl hydrolase</fullName>
    </submittedName>
</protein>
<feature type="non-terminal residue" evidence="2">
    <location>
        <position position="123"/>
    </location>
</feature>